<dbReference type="EMBL" id="JAHCVK010000001">
    <property type="protein sequence ID" value="MBT0652481.1"/>
    <property type="molecule type" value="Genomic_DNA"/>
</dbReference>
<dbReference type="PANTHER" id="PTHR30238">
    <property type="entry name" value="MEMBRANE BOUND PREDICTED REDOX MODULATOR"/>
    <property type="match status" value="1"/>
</dbReference>
<protein>
    <submittedName>
        <fullName evidence="7">TerC family protein</fullName>
    </submittedName>
</protein>
<feature type="transmembrane region" description="Helical" evidence="6">
    <location>
        <begin position="6"/>
        <end position="25"/>
    </location>
</feature>
<dbReference type="RefSeq" id="WP_214174423.1">
    <property type="nucleotide sequence ID" value="NZ_JAHCVK010000001.1"/>
</dbReference>
<evidence type="ECO:0000313" key="7">
    <source>
        <dbReference type="EMBL" id="MBT0652481.1"/>
    </source>
</evidence>
<organism evidence="7 8">
    <name type="scientific">Geomobilimonas luticola</name>
    <dbReference type="NCBI Taxonomy" id="1114878"/>
    <lineage>
        <taxon>Bacteria</taxon>
        <taxon>Pseudomonadati</taxon>
        <taxon>Thermodesulfobacteriota</taxon>
        <taxon>Desulfuromonadia</taxon>
        <taxon>Geobacterales</taxon>
        <taxon>Geobacteraceae</taxon>
        <taxon>Geomobilimonas</taxon>
    </lineage>
</organism>
<comment type="caution">
    <text evidence="7">The sequence shown here is derived from an EMBL/GenBank/DDBJ whole genome shotgun (WGS) entry which is preliminary data.</text>
</comment>
<evidence type="ECO:0000256" key="4">
    <source>
        <dbReference type="ARBA" id="ARBA00022989"/>
    </source>
</evidence>
<feature type="transmembrane region" description="Helical" evidence="6">
    <location>
        <begin position="250"/>
        <end position="271"/>
    </location>
</feature>
<dbReference type="InterPro" id="IPR022369">
    <property type="entry name" value="Integral_membrane_TerC_rswitch"/>
</dbReference>
<evidence type="ECO:0000256" key="2">
    <source>
        <dbReference type="ARBA" id="ARBA00007511"/>
    </source>
</evidence>
<evidence type="ECO:0000256" key="1">
    <source>
        <dbReference type="ARBA" id="ARBA00004141"/>
    </source>
</evidence>
<dbReference type="Pfam" id="PF03741">
    <property type="entry name" value="TerC"/>
    <property type="match status" value="1"/>
</dbReference>
<gene>
    <name evidence="7" type="ORF">KI810_05400</name>
</gene>
<keyword evidence="4 6" id="KW-1133">Transmembrane helix</keyword>
<feature type="transmembrane region" description="Helical" evidence="6">
    <location>
        <begin position="78"/>
        <end position="95"/>
    </location>
</feature>
<accession>A0ABS5SAV4</accession>
<feature type="transmembrane region" description="Helical" evidence="6">
    <location>
        <begin position="277"/>
        <end position="300"/>
    </location>
</feature>
<dbReference type="PANTHER" id="PTHR30238:SF0">
    <property type="entry name" value="THYLAKOID MEMBRANE PROTEIN TERC, CHLOROPLASTIC"/>
    <property type="match status" value="1"/>
</dbReference>
<evidence type="ECO:0000256" key="6">
    <source>
        <dbReference type="SAM" id="Phobius"/>
    </source>
</evidence>
<evidence type="ECO:0000256" key="3">
    <source>
        <dbReference type="ARBA" id="ARBA00022692"/>
    </source>
</evidence>
<comment type="subcellular location">
    <subcellularLocation>
        <location evidence="1">Membrane</location>
        <topology evidence="1">Multi-pass membrane protein</topology>
    </subcellularLocation>
</comment>
<comment type="similarity">
    <text evidence="2">Belongs to the TerC family.</text>
</comment>
<reference evidence="7 8" key="1">
    <citation type="submission" date="2021-05" db="EMBL/GenBank/DDBJ databases">
        <title>The draft genome of Geobacter luticola JCM 17780.</title>
        <authorList>
            <person name="Xu Z."/>
            <person name="Masuda Y."/>
            <person name="Itoh H."/>
            <person name="Senoo K."/>
        </authorList>
    </citation>
    <scope>NUCLEOTIDE SEQUENCE [LARGE SCALE GENOMIC DNA]</scope>
    <source>
        <strain evidence="7 8">JCM 17780</strain>
    </source>
</reference>
<evidence type="ECO:0000256" key="5">
    <source>
        <dbReference type="ARBA" id="ARBA00023136"/>
    </source>
</evidence>
<feature type="transmembrane region" description="Helical" evidence="6">
    <location>
        <begin position="128"/>
        <end position="148"/>
    </location>
</feature>
<keyword evidence="8" id="KW-1185">Reference proteome</keyword>
<keyword evidence="5 6" id="KW-0472">Membrane</keyword>
<proteinExistence type="inferred from homology"/>
<keyword evidence="3 6" id="KW-0812">Transmembrane</keyword>
<name>A0ABS5SAV4_9BACT</name>
<dbReference type="InterPro" id="IPR005496">
    <property type="entry name" value="Integral_membrane_TerC"/>
</dbReference>
<feature type="transmembrane region" description="Helical" evidence="6">
    <location>
        <begin position="102"/>
        <end position="122"/>
    </location>
</feature>
<dbReference type="NCBIfam" id="TIGR03718">
    <property type="entry name" value="R_switched_Alx"/>
    <property type="match status" value="1"/>
</dbReference>
<evidence type="ECO:0000313" key="8">
    <source>
        <dbReference type="Proteomes" id="UP000756860"/>
    </source>
</evidence>
<feature type="transmembrane region" description="Helical" evidence="6">
    <location>
        <begin position="37"/>
        <end position="58"/>
    </location>
</feature>
<sequence>MSEQMILWSVFGLLVTVMLVIDLGLNRSSHEISFREALTWTIIWISLALIFNAGIYYFQGQARALEFFTGYVIEKSLSVDNLFVFILIFTYFHVPRLYQPKILKWGIIGALVMRALFIWLGIELLEAFHWMIYVFGAILIVTGIKMAFGGDEKIEPEKNPVVRLIRRFVPITKRVQGDRLFISKRGVRAATPLFLALVMVESSDVIFALDSIPAVFAVTRDPFIVYTSNVFAIMGLRALYFLLSNVMGMFVYLKLGISCVLAFVGVKMLLVDTRFEIPVLFSLGVIFGVLAISIITSIVVGNKRHRISDKSD</sequence>
<dbReference type="Proteomes" id="UP000756860">
    <property type="component" value="Unassembled WGS sequence"/>
</dbReference>